<dbReference type="InParanoid" id="A0A1Y1XTY0"/>
<keyword evidence="1" id="KW-0472">Membrane</keyword>
<evidence type="ECO:0000256" key="2">
    <source>
        <dbReference type="SAM" id="MobiDB-lite"/>
    </source>
</evidence>
<dbReference type="GO" id="GO:0016020">
    <property type="term" value="C:membrane"/>
    <property type="evidence" value="ECO:0007669"/>
    <property type="project" value="UniProtKB-SubCell"/>
</dbReference>
<dbReference type="PANTHER" id="PTHR12300">
    <property type="entry name" value="HVA22-LIKE PROTEINS"/>
    <property type="match status" value="1"/>
</dbReference>
<evidence type="ECO:0000313" key="4">
    <source>
        <dbReference type="Proteomes" id="UP000193498"/>
    </source>
</evidence>
<dbReference type="Pfam" id="PF03134">
    <property type="entry name" value="TB2_DP1_HVA22"/>
    <property type="match status" value="1"/>
</dbReference>
<protein>
    <recommendedName>
        <fullName evidence="1">Protein YOP1</fullName>
    </recommendedName>
</protein>
<dbReference type="EMBL" id="MCFE01000468">
    <property type="protein sequence ID" value="ORX89173.1"/>
    <property type="molecule type" value="Genomic_DNA"/>
</dbReference>
<dbReference type="Proteomes" id="UP000193498">
    <property type="component" value="Unassembled WGS sequence"/>
</dbReference>
<comment type="subcellular location">
    <subcellularLocation>
        <location evidence="1">Membrane</location>
        <topology evidence="1">Multi-pass membrane protein</topology>
    </subcellularLocation>
</comment>
<feature type="transmembrane region" description="Helical" evidence="1">
    <location>
        <begin position="116"/>
        <end position="134"/>
    </location>
</feature>
<feature type="compositionally biased region" description="Polar residues" evidence="2">
    <location>
        <begin position="168"/>
        <end position="177"/>
    </location>
</feature>
<accession>A0A1Y1XTY0</accession>
<dbReference type="OrthoDB" id="10009287at2759"/>
<feature type="region of interest" description="Disordered" evidence="2">
    <location>
        <begin position="164"/>
        <end position="196"/>
    </location>
</feature>
<keyword evidence="4" id="KW-1185">Reference proteome</keyword>
<name>A0A1Y1XTY0_9FUNG</name>
<gene>
    <name evidence="3" type="ORF">K493DRAFT_318904</name>
</gene>
<reference evidence="3 4" key="1">
    <citation type="submission" date="2016-07" db="EMBL/GenBank/DDBJ databases">
        <title>Pervasive Adenine N6-methylation of Active Genes in Fungi.</title>
        <authorList>
            <consortium name="DOE Joint Genome Institute"/>
            <person name="Mondo S.J."/>
            <person name="Dannebaum R.O."/>
            <person name="Kuo R.C."/>
            <person name="Labutti K."/>
            <person name="Haridas S."/>
            <person name="Kuo A."/>
            <person name="Salamov A."/>
            <person name="Ahrendt S.R."/>
            <person name="Lipzen A."/>
            <person name="Sullivan W."/>
            <person name="Andreopoulos W.B."/>
            <person name="Clum A."/>
            <person name="Lindquist E."/>
            <person name="Daum C."/>
            <person name="Ramamoorthy G.K."/>
            <person name="Gryganskyi A."/>
            <person name="Culley D."/>
            <person name="Magnuson J.K."/>
            <person name="James T.Y."/>
            <person name="O'Malley M.A."/>
            <person name="Stajich J.E."/>
            <person name="Spatafora J.W."/>
            <person name="Visel A."/>
            <person name="Grigoriev I.V."/>
        </authorList>
    </citation>
    <scope>NUCLEOTIDE SEQUENCE [LARGE SCALE GENOMIC DNA]</scope>
    <source>
        <strain evidence="3 4">CBS 931.73</strain>
    </source>
</reference>
<proteinExistence type="inferred from homology"/>
<feature type="transmembrane region" description="Helical" evidence="1">
    <location>
        <begin position="52"/>
        <end position="73"/>
    </location>
</feature>
<feature type="transmembrane region" description="Helical" evidence="1">
    <location>
        <begin position="29"/>
        <end position="45"/>
    </location>
</feature>
<comment type="caution">
    <text evidence="1">Lacks conserved residue(s) required for the propagation of feature annotation.</text>
</comment>
<sequence length="196" mass="23423">MYLLAKLLCLSLGLYRSYKAIKSRKKTLLTQWVSFWIVMVAYYVVEAVADLVVGWWLPLYSTFKLILVGYFLFTQPWGTEALYKQHIRPFLKYYKKDIENVKQNYTTYLVRMSKESIKLAMFLANLCLTVALYLKDLIYRKLVTFITWQRYRYNEKESSRHQDFRYPTFQTTPSKAIQRSPRSRVPRPKVESTDSS</sequence>
<organism evidence="3 4">
    <name type="scientific">Basidiobolus meristosporus CBS 931.73</name>
    <dbReference type="NCBI Taxonomy" id="1314790"/>
    <lineage>
        <taxon>Eukaryota</taxon>
        <taxon>Fungi</taxon>
        <taxon>Fungi incertae sedis</taxon>
        <taxon>Zoopagomycota</taxon>
        <taxon>Entomophthoromycotina</taxon>
        <taxon>Basidiobolomycetes</taxon>
        <taxon>Basidiobolales</taxon>
        <taxon>Basidiobolaceae</taxon>
        <taxon>Basidiobolus</taxon>
    </lineage>
</organism>
<dbReference type="InterPro" id="IPR004345">
    <property type="entry name" value="TB2_DP1_HVA22"/>
</dbReference>
<dbReference type="AlphaFoldDB" id="A0A1Y1XTY0"/>
<evidence type="ECO:0000313" key="3">
    <source>
        <dbReference type="EMBL" id="ORX89173.1"/>
    </source>
</evidence>
<keyword evidence="1" id="KW-0812">Transmembrane</keyword>
<evidence type="ECO:0000256" key="1">
    <source>
        <dbReference type="RuleBase" id="RU362006"/>
    </source>
</evidence>
<comment type="caution">
    <text evidence="3">The sequence shown here is derived from an EMBL/GenBank/DDBJ whole genome shotgun (WGS) entry which is preliminary data.</text>
</comment>
<comment type="similarity">
    <text evidence="1">Belongs to the DP1 family.</text>
</comment>
<keyword evidence="1" id="KW-1133">Transmembrane helix</keyword>